<proteinExistence type="predicted"/>
<dbReference type="Proteomes" id="UP000694888">
    <property type="component" value="Unplaced"/>
</dbReference>
<name>A0ABM0ZYP1_APLCA</name>
<protein>
    <submittedName>
        <fullName evidence="3">Uncharacterized protein LOC106011609</fullName>
    </submittedName>
</protein>
<dbReference type="Gene3D" id="2.10.80.10">
    <property type="entry name" value="Lipase, subunit A"/>
    <property type="match status" value="1"/>
</dbReference>
<keyword evidence="2" id="KW-1185">Reference proteome</keyword>
<feature type="signal peptide" evidence="1">
    <location>
        <begin position="1"/>
        <end position="22"/>
    </location>
</feature>
<keyword evidence="1" id="KW-0732">Signal</keyword>
<feature type="chain" id="PRO_5047160423" evidence="1">
    <location>
        <begin position="23"/>
        <end position="111"/>
    </location>
</feature>
<evidence type="ECO:0000313" key="2">
    <source>
        <dbReference type="Proteomes" id="UP000694888"/>
    </source>
</evidence>
<dbReference type="GeneID" id="106011609"/>
<evidence type="ECO:0000313" key="3">
    <source>
        <dbReference type="RefSeq" id="XP_012937273.1"/>
    </source>
</evidence>
<reference evidence="3" key="1">
    <citation type="submission" date="2025-08" db="UniProtKB">
        <authorList>
            <consortium name="RefSeq"/>
        </authorList>
    </citation>
    <scope>IDENTIFICATION</scope>
</reference>
<dbReference type="RefSeq" id="XP_012937273.1">
    <property type="nucleotide sequence ID" value="XM_013081819.2"/>
</dbReference>
<sequence>MDKFVIPFVLLAASVLCTLTWAADSCASDTDCPGGCCIETKTGKVCEKLGKMGDICDLEGMGLAKDKCGCEQGMSCVKLDLSDWGPTVAAVNPIFEKFHYGICDVQTAPVG</sequence>
<organism evidence="2 3">
    <name type="scientific">Aplysia californica</name>
    <name type="common">California sea hare</name>
    <dbReference type="NCBI Taxonomy" id="6500"/>
    <lineage>
        <taxon>Eukaryota</taxon>
        <taxon>Metazoa</taxon>
        <taxon>Spiralia</taxon>
        <taxon>Lophotrochozoa</taxon>
        <taxon>Mollusca</taxon>
        <taxon>Gastropoda</taxon>
        <taxon>Heterobranchia</taxon>
        <taxon>Euthyneura</taxon>
        <taxon>Tectipleura</taxon>
        <taxon>Aplysiida</taxon>
        <taxon>Aplysioidea</taxon>
        <taxon>Aplysiidae</taxon>
        <taxon>Aplysia</taxon>
    </lineage>
</organism>
<accession>A0ABM0ZYP1</accession>
<evidence type="ECO:0000256" key="1">
    <source>
        <dbReference type="SAM" id="SignalP"/>
    </source>
</evidence>
<gene>
    <name evidence="3" type="primary">LOC106011609</name>
</gene>